<dbReference type="VEuPathDB" id="FungiDB:TEQG_05933"/>
<dbReference type="Proteomes" id="UP000009169">
    <property type="component" value="Unassembled WGS sequence"/>
</dbReference>
<dbReference type="EMBL" id="DS995752">
    <property type="protein sequence ID" value="EGE06878.1"/>
    <property type="molecule type" value="Genomic_DNA"/>
</dbReference>
<proteinExistence type="predicted"/>
<organism evidence="1 2">
    <name type="scientific">Trichophyton equinum (strain ATCC MYA-4606 / CBS 127.97)</name>
    <name type="common">Horse ringworm fungus</name>
    <dbReference type="NCBI Taxonomy" id="559882"/>
    <lineage>
        <taxon>Eukaryota</taxon>
        <taxon>Fungi</taxon>
        <taxon>Dikarya</taxon>
        <taxon>Ascomycota</taxon>
        <taxon>Pezizomycotina</taxon>
        <taxon>Eurotiomycetes</taxon>
        <taxon>Eurotiomycetidae</taxon>
        <taxon>Onygenales</taxon>
        <taxon>Arthrodermataceae</taxon>
        <taxon>Trichophyton</taxon>
    </lineage>
</organism>
<gene>
    <name evidence="1" type="ORF">TEQG_05933</name>
</gene>
<keyword evidence="2" id="KW-1185">Reference proteome</keyword>
<evidence type="ECO:0000313" key="1">
    <source>
        <dbReference type="EMBL" id="EGE06878.1"/>
    </source>
</evidence>
<dbReference type="AlphaFoldDB" id="F2PYB0"/>
<evidence type="ECO:0000313" key="2">
    <source>
        <dbReference type="Proteomes" id="UP000009169"/>
    </source>
</evidence>
<sequence length="120" mass="13329">MHWAITLLAPSDTKTENFLNTFETSNMIKHHQMDGGSKKKPASLCLGSSIADDAWLAMHVFTGMRLGCRSQCLSYRNKEQIKKSQASCGERQLGVLRKVTPPSIVIAGARLVRCWPLIRG</sequence>
<reference evidence="2" key="1">
    <citation type="journal article" date="2012" name="MBio">
        <title>Comparative genome analysis of Trichophyton rubrum and related dermatophytes reveals candidate genes involved in infection.</title>
        <authorList>
            <person name="Martinez D.A."/>
            <person name="Oliver B.G."/>
            <person name="Graeser Y."/>
            <person name="Goldberg J.M."/>
            <person name="Li W."/>
            <person name="Martinez-Rossi N.M."/>
            <person name="Monod M."/>
            <person name="Shelest E."/>
            <person name="Barton R.C."/>
            <person name="Birch E."/>
            <person name="Brakhage A.A."/>
            <person name="Chen Z."/>
            <person name="Gurr S.J."/>
            <person name="Heiman D."/>
            <person name="Heitman J."/>
            <person name="Kosti I."/>
            <person name="Rossi A."/>
            <person name="Saif S."/>
            <person name="Samalova M."/>
            <person name="Saunders C.W."/>
            <person name="Shea T."/>
            <person name="Summerbell R.C."/>
            <person name="Xu J."/>
            <person name="Young S."/>
            <person name="Zeng Q."/>
            <person name="Birren B.W."/>
            <person name="Cuomo C.A."/>
            <person name="White T.C."/>
        </authorList>
    </citation>
    <scope>NUCLEOTIDE SEQUENCE [LARGE SCALE GENOMIC DNA]</scope>
    <source>
        <strain evidence="2">ATCC MYA-4606 / CBS 127.97</strain>
    </source>
</reference>
<accession>F2PYB0</accession>
<dbReference type="HOGENOM" id="CLU_2051317_0_0_1"/>
<name>F2PYB0_TRIEC</name>
<protein>
    <submittedName>
        <fullName evidence="1">Uncharacterized protein</fullName>
    </submittedName>
</protein>